<accession>A0A2T4C2H2</accession>
<dbReference type="EMBL" id="KZ679133">
    <property type="protein sequence ID" value="PTB75698.1"/>
    <property type="molecule type" value="Genomic_DNA"/>
</dbReference>
<evidence type="ECO:0000256" key="1">
    <source>
        <dbReference type="SAM" id="MobiDB-lite"/>
    </source>
</evidence>
<sequence length="81" mass="9062">MHSNNLIPIPISVVQPMPQAHAPATSSTMQLYPRNCPERSRPGLPRCLQMPQVQDMPAANRALALERPRPEMPGVPRTERQ</sequence>
<name>A0A2T4C2H2_TRILO</name>
<evidence type="ECO:0000313" key="3">
    <source>
        <dbReference type="Proteomes" id="UP000240760"/>
    </source>
</evidence>
<reference evidence="2 3" key="1">
    <citation type="submission" date="2016-07" db="EMBL/GenBank/DDBJ databases">
        <title>Multiple horizontal gene transfer events from other fungi enriched the ability of initially mycotrophic Trichoderma (Ascomycota) to feed on dead plant biomass.</title>
        <authorList>
            <consortium name="DOE Joint Genome Institute"/>
            <person name="Aerts A."/>
            <person name="Atanasova L."/>
            <person name="Chenthamara K."/>
            <person name="Zhang J."/>
            <person name="Grujic M."/>
            <person name="Henrissat B."/>
            <person name="Kuo A."/>
            <person name="Salamov A."/>
            <person name="Lipzen A."/>
            <person name="Labutti K."/>
            <person name="Barry K."/>
            <person name="Miao Y."/>
            <person name="Rahimi M.J."/>
            <person name="Shen Q."/>
            <person name="Grigoriev I.V."/>
            <person name="Kubicek C.P."/>
            <person name="Druzhinina I.S."/>
        </authorList>
    </citation>
    <scope>NUCLEOTIDE SEQUENCE [LARGE SCALE GENOMIC DNA]</scope>
    <source>
        <strain evidence="2 3">ATCC 18648</strain>
    </source>
</reference>
<gene>
    <name evidence="2" type="ORF">M440DRAFT_1259324</name>
</gene>
<dbReference type="Proteomes" id="UP000240760">
    <property type="component" value="Unassembled WGS sequence"/>
</dbReference>
<keyword evidence="3" id="KW-1185">Reference proteome</keyword>
<organism evidence="2 3">
    <name type="scientific">Trichoderma longibrachiatum ATCC 18648</name>
    <dbReference type="NCBI Taxonomy" id="983965"/>
    <lineage>
        <taxon>Eukaryota</taxon>
        <taxon>Fungi</taxon>
        <taxon>Dikarya</taxon>
        <taxon>Ascomycota</taxon>
        <taxon>Pezizomycotina</taxon>
        <taxon>Sordariomycetes</taxon>
        <taxon>Hypocreomycetidae</taxon>
        <taxon>Hypocreales</taxon>
        <taxon>Hypocreaceae</taxon>
        <taxon>Trichoderma</taxon>
    </lineage>
</organism>
<dbReference type="AlphaFoldDB" id="A0A2T4C2H2"/>
<evidence type="ECO:0000313" key="2">
    <source>
        <dbReference type="EMBL" id="PTB75698.1"/>
    </source>
</evidence>
<feature type="region of interest" description="Disordered" evidence="1">
    <location>
        <begin position="20"/>
        <end position="45"/>
    </location>
</feature>
<proteinExistence type="predicted"/>
<protein>
    <submittedName>
        <fullName evidence="2">Uncharacterized protein</fullName>
    </submittedName>
</protein>